<keyword evidence="3" id="KW-1185">Reference proteome</keyword>
<protein>
    <submittedName>
        <fullName evidence="2">Uncharacterized protein</fullName>
    </submittedName>
</protein>
<proteinExistence type="predicted"/>
<gene>
    <name evidence="2" type="ORF">J4H92_12855</name>
</gene>
<comment type="caution">
    <text evidence="2">The sequence shown here is derived from an EMBL/GenBank/DDBJ whole genome shotgun (WGS) entry which is preliminary data.</text>
</comment>
<accession>A0A939MMZ3</accession>
<dbReference type="AlphaFoldDB" id="A0A939MMZ3"/>
<organism evidence="2 3">
    <name type="scientific">Leucobacter weissii</name>
    <dbReference type="NCBI Taxonomy" id="1983706"/>
    <lineage>
        <taxon>Bacteria</taxon>
        <taxon>Bacillati</taxon>
        <taxon>Actinomycetota</taxon>
        <taxon>Actinomycetes</taxon>
        <taxon>Micrococcales</taxon>
        <taxon>Microbacteriaceae</taxon>
        <taxon>Leucobacter</taxon>
    </lineage>
</organism>
<feature type="chain" id="PRO_5037243870" evidence="1">
    <location>
        <begin position="34"/>
        <end position="368"/>
    </location>
</feature>
<dbReference type="EMBL" id="JAGDYM010000015">
    <property type="protein sequence ID" value="MBO1902835.1"/>
    <property type="molecule type" value="Genomic_DNA"/>
</dbReference>
<name>A0A939MMZ3_9MICO</name>
<sequence length="368" mass="37743">MKKNQTVRGVLAGALSLGLIAGATTVPALTATAAETPGTFYVWNGEADTPTLLEKGEGTYDADDQLVISASDTDPLAEITADGAFTEVYRFVAPVPADGQALGGKSTWSSFEQTEAAGPNGGLLADNFTLEDHGGRALSTVIANGGEYAIGVAFTNDSGATVVDSAYRVVNIQAGTGKFSLGGAIEAPVIAGAKPTISGTARVGSTLTARATGWTPTGVKLSYQWLRGGKAISGSAAKKASYKLVAADAKKRISVRVTGTLTGAANVVQTSAAKTVANGKISAKSVKVTGTAKSGKTLRAKTSSWSPKGVKLSYQWLRNGKAIKGSAAKKSSYKVKKADRKKKISVRVTGKLTGYTTVTKKSSAKTVR</sequence>
<dbReference type="Proteomes" id="UP000664382">
    <property type="component" value="Unassembled WGS sequence"/>
</dbReference>
<evidence type="ECO:0000313" key="3">
    <source>
        <dbReference type="Proteomes" id="UP000664382"/>
    </source>
</evidence>
<dbReference type="RefSeq" id="WP_208098599.1">
    <property type="nucleotide sequence ID" value="NZ_JAGDYM010000015.1"/>
</dbReference>
<feature type="signal peptide" evidence="1">
    <location>
        <begin position="1"/>
        <end position="33"/>
    </location>
</feature>
<keyword evidence="1" id="KW-0732">Signal</keyword>
<reference evidence="2" key="1">
    <citation type="submission" date="2021-03" db="EMBL/GenBank/DDBJ databases">
        <title>Leucobacter chromiisoli sp. nov., isolated from chromium-containing soil of chemical plant.</title>
        <authorList>
            <person name="Xu Z."/>
        </authorList>
    </citation>
    <scope>NUCLEOTIDE SEQUENCE</scope>
    <source>
        <strain evidence="2">S27</strain>
    </source>
</reference>
<evidence type="ECO:0000256" key="1">
    <source>
        <dbReference type="SAM" id="SignalP"/>
    </source>
</evidence>
<evidence type="ECO:0000313" key="2">
    <source>
        <dbReference type="EMBL" id="MBO1902835.1"/>
    </source>
</evidence>
<dbReference type="Gene3D" id="2.60.40.2700">
    <property type="match status" value="2"/>
</dbReference>